<proteinExistence type="predicted"/>
<keyword evidence="2" id="KW-1185">Reference proteome</keyword>
<comment type="caution">
    <text evidence="1">The sequence shown here is derived from an EMBL/GenBank/DDBJ whole genome shotgun (WGS) entry which is preliminary data.</text>
</comment>
<organism evidence="1 2">
    <name type="scientific">Trifolium medium</name>
    <dbReference type="NCBI Taxonomy" id="97028"/>
    <lineage>
        <taxon>Eukaryota</taxon>
        <taxon>Viridiplantae</taxon>
        <taxon>Streptophyta</taxon>
        <taxon>Embryophyta</taxon>
        <taxon>Tracheophyta</taxon>
        <taxon>Spermatophyta</taxon>
        <taxon>Magnoliopsida</taxon>
        <taxon>eudicotyledons</taxon>
        <taxon>Gunneridae</taxon>
        <taxon>Pentapetalae</taxon>
        <taxon>rosids</taxon>
        <taxon>fabids</taxon>
        <taxon>Fabales</taxon>
        <taxon>Fabaceae</taxon>
        <taxon>Papilionoideae</taxon>
        <taxon>50 kb inversion clade</taxon>
        <taxon>NPAAA clade</taxon>
        <taxon>Hologalegina</taxon>
        <taxon>IRL clade</taxon>
        <taxon>Trifolieae</taxon>
        <taxon>Trifolium</taxon>
    </lineage>
</organism>
<dbReference type="Proteomes" id="UP000265520">
    <property type="component" value="Unassembled WGS sequence"/>
</dbReference>
<dbReference type="EMBL" id="LXQA010737072">
    <property type="protein sequence ID" value="MCI68467.1"/>
    <property type="molecule type" value="Genomic_DNA"/>
</dbReference>
<evidence type="ECO:0000313" key="1">
    <source>
        <dbReference type="EMBL" id="MCI68467.1"/>
    </source>
</evidence>
<protein>
    <submittedName>
        <fullName evidence="1">Uncharacterized protein</fullName>
    </submittedName>
</protein>
<evidence type="ECO:0000313" key="2">
    <source>
        <dbReference type="Proteomes" id="UP000265520"/>
    </source>
</evidence>
<name>A0A392U6P9_9FABA</name>
<feature type="non-terminal residue" evidence="1">
    <location>
        <position position="1"/>
    </location>
</feature>
<reference evidence="1 2" key="1">
    <citation type="journal article" date="2018" name="Front. Plant Sci.">
        <title>Red Clover (Trifolium pratense) and Zigzag Clover (T. medium) - A Picture of Genomic Similarities and Differences.</title>
        <authorList>
            <person name="Dluhosova J."/>
            <person name="Istvanek J."/>
            <person name="Nedelnik J."/>
            <person name="Repkova J."/>
        </authorList>
    </citation>
    <scope>NUCLEOTIDE SEQUENCE [LARGE SCALE GENOMIC DNA]</scope>
    <source>
        <strain evidence="2">cv. 10/8</strain>
        <tissue evidence="1">Leaf</tissue>
    </source>
</reference>
<accession>A0A392U6P9</accession>
<sequence>SITAISSDLAAISGDFSGDLATISGDELNVDVYDWILR</sequence>
<dbReference type="AlphaFoldDB" id="A0A392U6P9"/>